<reference evidence="3 4" key="1">
    <citation type="submission" date="2018-07" db="EMBL/GenBank/DDBJ databases">
        <title>Arthrobacter sp. nov., isolated from raw cow's milk with high bacterial count.</title>
        <authorList>
            <person name="Hahne J."/>
            <person name="Isele D."/>
            <person name="Lipski A."/>
        </authorList>
    </citation>
    <scope>NUCLEOTIDE SEQUENCE [LARGE SCALE GENOMIC DNA]</scope>
    <source>
        <strain evidence="3 4">JZ R-183</strain>
    </source>
</reference>
<evidence type="ECO:0000256" key="1">
    <source>
        <dbReference type="SAM" id="MobiDB-lite"/>
    </source>
</evidence>
<sequence>MVATTETSQEETMSQQSGNRAVLGPFTAREVTLMGGAVLLALAALFSFGRTRGDFAVVILGLLAPLAAAGGYAWRRTRGRARLDLASFSLDQAAAVVSVTALVVAIGGMGGAGSVVQFFSIVGALAMCVATWGSLWVGVFRADFADTPEVPVLTRDVLATGAGSSFGTATATATATQVHPGTGPDAAASGRGVTHPDAPAVPHTGVVASAGQPGGDAAFWFAVPTPRPVSNRANGSLLFTAEPGAWWLAVRRVPEGLVVRHDDGREGLLSDTTELELA</sequence>
<feature type="region of interest" description="Disordered" evidence="1">
    <location>
        <begin position="174"/>
        <end position="193"/>
    </location>
</feature>
<accession>A0A496PLD2</accession>
<keyword evidence="2" id="KW-1133">Transmembrane helix</keyword>
<dbReference type="AlphaFoldDB" id="A0A496PLD2"/>
<evidence type="ECO:0000256" key="2">
    <source>
        <dbReference type="SAM" id="Phobius"/>
    </source>
</evidence>
<feature type="transmembrane region" description="Helical" evidence="2">
    <location>
        <begin position="94"/>
        <end position="112"/>
    </location>
</feature>
<gene>
    <name evidence="3" type="ORF">DWQ67_00170</name>
</gene>
<evidence type="ECO:0000313" key="3">
    <source>
        <dbReference type="EMBL" id="RKW71320.1"/>
    </source>
</evidence>
<protein>
    <submittedName>
        <fullName evidence="3">Uncharacterized protein</fullName>
    </submittedName>
</protein>
<keyword evidence="2" id="KW-0812">Transmembrane</keyword>
<organism evidence="3 4">
    <name type="scientific">Galactobacter caseinivorans</name>
    <dbReference type="NCBI Taxonomy" id="2676123"/>
    <lineage>
        <taxon>Bacteria</taxon>
        <taxon>Bacillati</taxon>
        <taxon>Actinomycetota</taxon>
        <taxon>Actinomycetes</taxon>
        <taxon>Micrococcales</taxon>
        <taxon>Micrococcaceae</taxon>
        <taxon>Galactobacter</taxon>
    </lineage>
</organism>
<proteinExistence type="predicted"/>
<dbReference type="EMBL" id="QQXL01000001">
    <property type="protein sequence ID" value="RKW71320.1"/>
    <property type="molecule type" value="Genomic_DNA"/>
</dbReference>
<evidence type="ECO:0000313" key="4">
    <source>
        <dbReference type="Proteomes" id="UP000273119"/>
    </source>
</evidence>
<comment type="caution">
    <text evidence="3">The sequence shown here is derived from an EMBL/GenBank/DDBJ whole genome shotgun (WGS) entry which is preliminary data.</text>
</comment>
<name>A0A496PLD2_9MICC</name>
<keyword evidence="4" id="KW-1185">Reference proteome</keyword>
<dbReference type="Proteomes" id="UP000273119">
    <property type="component" value="Unassembled WGS sequence"/>
</dbReference>
<feature type="transmembrane region" description="Helical" evidence="2">
    <location>
        <begin position="31"/>
        <end position="49"/>
    </location>
</feature>
<feature type="transmembrane region" description="Helical" evidence="2">
    <location>
        <begin position="55"/>
        <end position="74"/>
    </location>
</feature>
<feature type="transmembrane region" description="Helical" evidence="2">
    <location>
        <begin position="118"/>
        <end position="139"/>
    </location>
</feature>
<keyword evidence="2" id="KW-0472">Membrane</keyword>